<dbReference type="GO" id="GO:0005975">
    <property type="term" value="P:carbohydrate metabolic process"/>
    <property type="evidence" value="ECO:0007669"/>
    <property type="project" value="InterPro"/>
</dbReference>
<dbReference type="EMBL" id="SCKX01000001">
    <property type="protein sequence ID" value="RWZ78245.1"/>
    <property type="molecule type" value="Genomic_DNA"/>
</dbReference>
<dbReference type="AlphaFoldDB" id="A0A4Q0AGG2"/>
<gene>
    <name evidence="1" type="ORF">EOT05_00560</name>
</gene>
<reference evidence="1" key="1">
    <citation type="submission" date="2019-01" db="EMBL/GenBank/DDBJ databases">
        <title>Genomic signatures and co-occurrence patterns of the ultra-small Saccharimodia (Patescibacteria phylum) suggest a symbiotic lifestyle.</title>
        <authorList>
            <person name="Lemos L."/>
            <person name="Medeiros J."/>
            <person name="Andreote F."/>
            <person name="Fernandes G."/>
            <person name="Varani A."/>
            <person name="Oliveira G."/>
            <person name="Pylro V."/>
        </authorList>
    </citation>
    <scope>NUCLEOTIDE SEQUENCE [LARGE SCALE GENOMIC DNA]</scope>
    <source>
        <strain evidence="1">AMD02</strain>
    </source>
</reference>
<comment type="caution">
    <text evidence="1">The sequence shown here is derived from an EMBL/GenBank/DDBJ whole genome shotgun (WGS) entry which is preliminary data.</text>
</comment>
<dbReference type="SUPFAM" id="SSF48208">
    <property type="entry name" value="Six-hairpin glycosidases"/>
    <property type="match status" value="1"/>
</dbReference>
<organism evidence="1 2">
    <name type="scientific">Candidatus Microsaccharimonas sossegonensis</name>
    <dbReference type="NCBI Taxonomy" id="2506948"/>
    <lineage>
        <taxon>Bacteria</taxon>
        <taxon>Candidatus Saccharimonadota</taxon>
        <taxon>Candidatus Saccharimonadia</taxon>
        <taxon>Candidatus Saccharimonadales</taxon>
        <taxon>Candidatus Saccharimonadaceae</taxon>
        <taxon>Candidatus Microsaccharimonas</taxon>
    </lineage>
</organism>
<evidence type="ECO:0000313" key="2">
    <source>
        <dbReference type="Proteomes" id="UP000289257"/>
    </source>
</evidence>
<sequence>MKPLIRTVGKILGLIHAESRQLYNRYFGTIERFDGSAKEICHQIIDRLWEGNFYRTSLGHFNFFWMRDFGTVAQSLVHLGHQEKVHHTLQWALRRYRRAGTITLCIDHAGNTFNAPAKRSIDALPWLLHSLVVSDYHLNKAERTFLDTQLVKYIKSYLDPLTGALQKGSYAEMRDAVHYDRSAYSVALIARMARCVELLHLTGFPFHPQVYQADLIHNYWNGNYFNADRSSDAYSSDSALIPFFLDVINDSHMVKRTCDYINRAKLHAVYPLQYGERDKEFKHRLGMGTWAMPNYTGTTIWTWHATFYLHMLKRFKRPEYTAQYKKFAELIERHGTYPELVNPDGSWYYVPIYRADPGMVWAALFEEL</sequence>
<keyword evidence="2" id="KW-1185">Reference proteome</keyword>
<protein>
    <submittedName>
        <fullName evidence="1">Uncharacterized protein</fullName>
    </submittedName>
</protein>
<accession>A0A4Q0AGG2</accession>
<evidence type="ECO:0000313" key="1">
    <source>
        <dbReference type="EMBL" id="RWZ78245.1"/>
    </source>
</evidence>
<dbReference type="InterPro" id="IPR008928">
    <property type="entry name" value="6-hairpin_glycosidase_sf"/>
</dbReference>
<dbReference type="Proteomes" id="UP000289257">
    <property type="component" value="Unassembled WGS sequence"/>
</dbReference>
<proteinExistence type="predicted"/>
<name>A0A4Q0AGG2_9BACT</name>